<evidence type="ECO:0000256" key="3">
    <source>
        <dbReference type="ARBA" id="ARBA00023163"/>
    </source>
</evidence>
<feature type="domain" description="HTH araC/xylS-type" evidence="4">
    <location>
        <begin position="188"/>
        <end position="283"/>
    </location>
</feature>
<dbReference type="Gene3D" id="1.10.10.60">
    <property type="entry name" value="Homeodomain-like"/>
    <property type="match status" value="1"/>
</dbReference>
<evidence type="ECO:0000313" key="5">
    <source>
        <dbReference type="EMBL" id="AWI85776.1"/>
    </source>
</evidence>
<evidence type="ECO:0000256" key="2">
    <source>
        <dbReference type="ARBA" id="ARBA00023125"/>
    </source>
</evidence>
<dbReference type="GO" id="GO:0043565">
    <property type="term" value="F:sequence-specific DNA binding"/>
    <property type="evidence" value="ECO:0007669"/>
    <property type="project" value="InterPro"/>
</dbReference>
<dbReference type="Proteomes" id="UP000244915">
    <property type="component" value="Chromosome 2"/>
</dbReference>
<dbReference type="InterPro" id="IPR050204">
    <property type="entry name" value="AraC_XylS_family_regulators"/>
</dbReference>
<sequence length="283" mass="31354">MVPGIYDFDVARALRPRASLLRSGVTASGIGLAVWEQRRGEVHYRAADHHTFSLYLRGGSQVREVSSTAVRPNSAGSPGAICTLPAGDCFAWNNEGYLRWLHVYFRDRHMSFASGSTSTTPARVLFGCDPALRELCQRFLLVLDWADPDQNSVLDHALMTLLARSLAIENVTSDFRAPNGGLTGAQRRAVEDTAETSLADRITVRDLAEVSGLSPRQFSRAFTVSYGTSPYEWVLRQRVERARDLLADGEKARDVAVLCGFSSQTHMIRRFRAVFGYTPNAVR</sequence>
<gene>
    <name evidence="5" type="ORF">CEW88_19025</name>
</gene>
<dbReference type="InterPro" id="IPR018060">
    <property type="entry name" value="HTH_AraC"/>
</dbReference>
<dbReference type="SUPFAM" id="SSF46689">
    <property type="entry name" value="Homeodomain-like"/>
    <property type="match status" value="2"/>
</dbReference>
<dbReference type="InterPro" id="IPR009057">
    <property type="entry name" value="Homeodomain-like_sf"/>
</dbReference>
<dbReference type="EMBL" id="CP022190">
    <property type="protein sequence ID" value="AWI85776.1"/>
    <property type="molecule type" value="Genomic_DNA"/>
</dbReference>
<keyword evidence="3" id="KW-0804">Transcription</keyword>
<dbReference type="AlphaFoldDB" id="A0A2U8HL16"/>
<evidence type="ECO:0000313" key="6">
    <source>
        <dbReference type="Proteomes" id="UP000244915"/>
    </source>
</evidence>
<dbReference type="PROSITE" id="PS01124">
    <property type="entry name" value="HTH_ARAC_FAMILY_2"/>
    <property type="match status" value="1"/>
</dbReference>
<reference evidence="5 6" key="1">
    <citation type="submission" date="2017-06" db="EMBL/GenBank/DDBJ databases">
        <title>Yangia sp. YSBP01 complete genome sequence.</title>
        <authorList>
            <person name="Woo J.-H."/>
            <person name="Kim H.-S."/>
        </authorList>
    </citation>
    <scope>NUCLEOTIDE SEQUENCE [LARGE SCALE GENOMIC DNA]</scope>
    <source>
        <strain evidence="5 6">YSBP01</strain>
    </source>
</reference>
<dbReference type="Pfam" id="PF12833">
    <property type="entry name" value="HTH_18"/>
    <property type="match status" value="1"/>
</dbReference>
<evidence type="ECO:0000259" key="4">
    <source>
        <dbReference type="PROSITE" id="PS01124"/>
    </source>
</evidence>
<dbReference type="PANTHER" id="PTHR46796">
    <property type="entry name" value="HTH-TYPE TRANSCRIPTIONAL ACTIVATOR RHAS-RELATED"/>
    <property type="match status" value="1"/>
</dbReference>
<proteinExistence type="predicted"/>
<evidence type="ECO:0000256" key="1">
    <source>
        <dbReference type="ARBA" id="ARBA00023015"/>
    </source>
</evidence>
<keyword evidence="1" id="KW-0805">Transcription regulation</keyword>
<name>A0A2U8HL16_9RHOB</name>
<dbReference type="GO" id="GO:0003700">
    <property type="term" value="F:DNA-binding transcription factor activity"/>
    <property type="evidence" value="ECO:0007669"/>
    <property type="project" value="InterPro"/>
</dbReference>
<organism evidence="5 6">
    <name type="scientific">Alloyangia pacifica</name>
    <dbReference type="NCBI Taxonomy" id="311180"/>
    <lineage>
        <taxon>Bacteria</taxon>
        <taxon>Pseudomonadati</taxon>
        <taxon>Pseudomonadota</taxon>
        <taxon>Alphaproteobacteria</taxon>
        <taxon>Rhodobacterales</taxon>
        <taxon>Roseobacteraceae</taxon>
        <taxon>Alloyangia</taxon>
    </lineage>
</organism>
<dbReference type="KEGG" id="ypac:CEW88_19025"/>
<protein>
    <recommendedName>
        <fullName evidence="4">HTH araC/xylS-type domain-containing protein</fullName>
    </recommendedName>
</protein>
<accession>A0A2U8HL16</accession>
<keyword evidence="2" id="KW-0238">DNA-binding</keyword>
<dbReference type="PANTHER" id="PTHR46796:SF6">
    <property type="entry name" value="ARAC SUBFAMILY"/>
    <property type="match status" value="1"/>
</dbReference>
<dbReference type="SMART" id="SM00342">
    <property type="entry name" value="HTH_ARAC"/>
    <property type="match status" value="1"/>
</dbReference>